<dbReference type="RefSeq" id="WP_251943247.1">
    <property type="nucleotide sequence ID" value="NZ_JAMRYM010000003.1"/>
</dbReference>
<feature type="region of interest" description="Disordered" evidence="1">
    <location>
        <begin position="1"/>
        <end position="30"/>
    </location>
</feature>
<dbReference type="GO" id="GO:0005975">
    <property type="term" value="P:carbohydrate metabolic process"/>
    <property type="evidence" value="ECO:0007669"/>
    <property type="project" value="UniProtKB-ARBA"/>
</dbReference>
<feature type="compositionally biased region" description="Basic residues" evidence="1">
    <location>
        <begin position="15"/>
        <end position="24"/>
    </location>
</feature>
<dbReference type="AlphaFoldDB" id="A0A9X2DVF1"/>
<dbReference type="Proteomes" id="UP001155240">
    <property type="component" value="Unassembled WGS sequence"/>
</dbReference>
<dbReference type="Gene3D" id="2.60.40.10">
    <property type="entry name" value="Immunoglobulins"/>
    <property type="match status" value="1"/>
</dbReference>
<organism evidence="3 4">
    <name type="scientific">Rathayibacter rubneri</name>
    <dbReference type="NCBI Taxonomy" id="2950106"/>
    <lineage>
        <taxon>Bacteria</taxon>
        <taxon>Bacillati</taxon>
        <taxon>Actinomycetota</taxon>
        <taxon>Actinomycetes</taxon>
        <taxon>Micrococcales</taxon>
        <taxon>Microbacteriaceae</taxon>
        <taxon>Rathayibacter</taxon>
    </lineage>
</organism>
<comment type="caution">
    <text evidence="3">The sequence shown here is derived from an EMBL/GenBank/DDBJ whole genome shotgun (WGS) entry which is preliminary data.</text>
</comment>
<reference evidence="3" key="1">
    <citation type="submission" date="2022-06" db="EMBL/GenBank/DDBJ databases">
        <title>Whole genome shotgun sequencing (WGS) of Rathayibacter sp. ZW T2_19, isolated from stored onions (Allium cepa).</title>
        <authorList>
            <person name="Stoll D.A."/>
            <person name="Huch M."/>
        </authorList>
    </citation>
    <scope>NUCLEOTIDE SEQUENCE</scope>
    <source>
        <strain evidence="3">ZW T2_19</strain>
    </source>
</reference>
<dbReference type="Pfam" id="PF14310">
    <property type="entry name" value="Fn3-like"/>
    <property type="match status" value="1"/>
</dbReference>
<feature type="domain" description="Fibronectin type III-like" evidence="2">
    <location>
        <begin position="26"/>
        <end position="88"/>
    </location>
</feature>
<evidence type="ECO:0000259" key="2">
    <source>
        <dbReference type="SMART" id="SM01217"/>
    </source>
</evidence>
<dbReference type="InterPro" id="IPR013783">
    <property type="entry name" value="Ig-like_fold"/>
</dbReference>
<accession>A0A9X2DVF1</accession>
<name>A0A9X2DVF1_9MICO</name>
<gene>
    <name evidence="3" type="ORF">NB037_02245</name>
</gene>
<proteinExistence type="predicted"/>
<evidence type="ECO:0000313" key="4">
    <source>
        <dbReference type="Proteomes" id="UP001155240"/>
    </source>
</evidence>
<sequence length="120" mass="13579">MSSIARERQRDPGRRRYRSRRQRRGHDVHARTVRPARVLLAFGRVPLAPGEARHVSIDIPTALFALWNKRGGWLVEPGQVELFVGRSSADITLKAEVLLSGETYAVEPARRTQASRVSLR</sequence>
<evidence type="ECO:0000313" key="3">
    <source>
        <dbReference type="EMBL" id="MCM6761229.1"/>
    </source>
</evidence>
<dbReference type="InterPro" id="IPR026891">
    <property type="entry name" value="Fn3-like"/>
</dbReference>
<dbReference type="SMART" id="SM01217">
    <property type="entry name" value="Fn3_like"/>
    <property type="match status" value="1"/>
</dbReference>
<protein>
    <submittedName>
        <fullName evidence="3">Fibronectin type III-like domain-contianing protein</fullName>
    </submittedName>
</protein>
<dbReference type="EMBL" id="JAMRYM010000003">
    <property type="protein sequence ID" value="MCM6761229.1"/>
    <property type="molecule type" value="Genomic_DNA"/>
</dbReference>
<evidence type="ECO:0000256" key="1">
    <source>
        <dbReference type="SAM" id="MobiDB-lite"/>
    </source>
</evidence>
<keyword evidence="4" id="KW-1185">Reference proteome</keyword>
<feature type="compositionally biased region" description="Basic and acidic residues" evidence="1">
    <location>
        <begin position="1"/>
        <end position="14"/>
    </location>
</feature>